<dbReference type="Ensembl" id="ENSSSCT00055002276.1">
    <property type="protein sequence ID" value="ENSSSCP00055001727.1"/>
    <property type="gene ID" value="ENSSSCG00055001242.1"/>
</dbReference>
<dbReference type="Proteomes" id="UP000694724">
    <property type="component" value="Unplaced"/>
</dbReference>
<evidence type="ECO:0000256" key="3">
    <source>
        <dbReference type="ARBA" id="ARBA00022692"/>
    </source>
</evidence>
<organism evidence="8 9">
    <name type="scientific">Sus scrofa</name>
    <name type="common">Pig</name>
    <dbReference type="NCBI Taxonomy" id="9823"/>
    <lineage>
        <taxon>Eukaryota</taxon>
        <taxon>Metazoa</taxon>
        <taxon>Chordata</taxon>
        <taxon>Craniata</taxon>
        <taxon>Vertebrata</taxon>
        <taxon>Euteleostomi</taxon>
        <taxon>Mammalia</taxon>
        <taxon>Eutheria</taxon>
        <taxon>Laurasiatheria</taxon>
        <taxon>Artiodactyla</taxon>
        <taxon>Suina</taxon>
        <taxon>Suidae</taxon>
        <taxon>Sus</taxon>
    </lineage>
</organism>
<gene>
    <name evidence="8" type="primary">LOC102161418</name>
</gene>
<feature type="transmembrane region" description="Helical" evidence="7">
    <location>
        <begin position="140"/>
        <end position="165"/>
    </location>
</feature>
<dbReference type="PANTHER" id="PTHR13999:SF4">
    <property type="entry name" value="INTERFERON-INDUCED TRANSMEMBRANE PROTEIN 3"/>
    <property type="match status" value="1"/>
</dbReference>
<protein>
    <recommendedName>
        <fullName evidence="10">Interferon-induced transmembrane protein 1</fullName>
    </recommendedName>
</protein>
<dbReference type="AlphaFoldDB" id="A0A8D1TSV5"/>
<keyword evidence="5 7" id="KW-0472">Membrane</keyword>
<proteinExistence type="inferred from homology"/>
<dbReference type="InterPro" id="IPR007593">
    <property type="entry name" value="CD225/Dispanin_fam"/>
</dbReference>
<reference evidence="8" key="1">
    <citation type="submission" date="2025-08" db="UniProtKB">
        <authorList>
            <consortium name="Ensembl"/>
        </authorList>
    </citation>
    <scope>IDENTIFICATION</scope>
</reference>
<evidence type="ECO:0000256" key="4">
    <source>
        <dbReference type="ARBA" id="ARBA00022989"/>
    </source>
</evidence>
<dbReference type="PANTHER" id="PTHR13999">
    <property type="entry name" value="INTERFERON INDUCIBLE TRANSMEMBRANE PROTEIN"/>
    <property type="match status" value="1"/>
</dbReference>
<evidence type="ECO:0000256" key="6">
    <source>
        <dbReference type="SAM" id="MobiDB-lite"/>
    </source>
</evidence>
<evidence type="ECO:0008006" key="10">
    <source>
        <dbReference type="Google" id="ProtNLM"/>
    </source>
</evidence>
<sequence length="171" mass="18761">MSVDRGQSRRGGGQTAVHAEKGLQKRGGRQGSNVTALPSLRLWCPQGVPHSQDTVKEEQEVAEMGPPEGSAPMTSTVITIPRETPHRDHVLWSLFSTLFLNWCCLGFVAFAYSVRARDRKMVGDIIGAQSYASTAKCLNIWALVLGLLLTITLIAVFATVSAVNFRLYFRI</sequence>
<name>A0A8D1TSV5_PIG</name>
<keyword evidence="3 7" id="KW-0812">Transmembrane</keyword>
<evidence type="ECO:0000256" key="5">
    <source>
        <dbReference type="ARBA" id="ARBA00023136"/>
    </source>
</evidence>
<evidence type="ECO:0000256" key="1">
    <source>
        <dbReference type="ARBA" id="ARBA00004370"/>
    </source>
</evidence>
<evidence type="ECO:0000313" key="8">
    <source>
        <dbReference type="Ensembl" id="ENSSSCP00055001727.1"/>
    </source>
</evidence>
<feature type="region of interest" description="Disordered" evidence="6">
    <location>
        <begin position="1"/>
        <end position="32"/>
    </location>
</feature>
<dbReference type="InterPro" id="IPR051517">
    <property type="entry name" value="IFITM_antiviral_protein"/>
</dbReference>
<evidence type="ECO:0000256" key="2">
    <source>
        <dbReference type="ARBA" id="ARBA00006843"/>
    </source>
</evidence>
<comment type="similarity">
    <text evidence="2">Belongs to the CD225/Dispanin family.</text>
</comment>
<evidence type="ECO:0000313" key="9">
    <source>
        <dbReference type="Proteomes" id="UP000694724"/>
    </source>
</evidence>
<keyword evidence="4 7" id="KW-1133">Transmembrane helix</keyword>
<evidence type="ECO:0000256" key="7">
    <source>
        <dbReference type="SAM" id="Phobius"/>
    </source>
</evidence>
<dbReference type="Pfam" id="PF04505">
    <property type="entry name" value="CD225"/>
    <property type="match status" value="1"/>
</dbReference>
<feature type="transmembrane region" description="Helical" evidence="7">
    <location>
        <begin position="90"/>
        <end position="112"/>
    </location>
</feature>
<dbReference type="GO" id="GO:0016020">
    <property type="term" value="C:membrane"/>
    <property type="evidence" value="ECO:0007669"/>
    <property type="project" value="UniProtKB-SubCell"/>
</dbReference>
<comment type="subcellular location">
    <subcellularLocation>
        <location evidence="1">Membrane</location>
    </subcellularLocation>
</comment>
<accession>A0A8D1TSV5</accession>